<reference evidence="2 3" key="1">
    <citation type="submission" date="2006-11" db="EMBL/GenBank/DDBJ databases">
        <authorList>
            <person name="Giovannoni S."/>
            <person name="Vergin K."/>
            <person name="Ferriera S."/>
            <person name="Johnson J."/>
            <person name="Kravitz S."/>
            <person name="Beeson K."/>
            <person name="Sutton G."/>
            <person name="Rogers Y.-H."/>
            <person name="Friedman R."/>
            <person name="Frazier M."/>
            <person name="Venter J.C."/>
        </authorList>
    </citation>
    <scope>NUCLEOTIDE SEQUENCE [LARGE SCALE GENOMIC DNA]</scope>
    <source>
        <strain evidence="2 3">HTCC2181</strain>
    </source>
</reference>
<dbReference type="EMBL" id="AAUX01000001">
    <property type="protein sequence ID" value="EAV47275.1"/>
    <property type="molecule type" value="Genomic_DNA"/>
</dbReference>
<comment type="caution">
    <text evidence="2">The sequence shown here is derived from an EMBL/GenBank/DDBJ whole genome shotgun (WGS) entry which is preliminary data.</text>
</comment>
<dbReference type="AlphaFoldDB" id="A0P6W5"/>
<protein>
    <submittedName>
        <fullName evidence="2">Uncharacterized protein</fullName>
    </submittedName>
</protein>
<evidence type="ECO:0000256" key="1">
    <source>
        <dbReference type="SAM" id="Phobius"/>
    </source>
</evidence>
<evidence type="ECO:0000313" key="2">
    <source>
        <dbReference type="EMBL" id="EAV47275.1"/>
    </source>
</evidence>
<keyword evidence="1" id="KW-0812">Transmembrane</keyword>
<accession>A0P6W5</accession>
<keyword evidence="1" id="KW-1133">Transmembrane helix</keyword>
<keyword evidence="3" id="KW-1185">Reference proteome</keyword>
<sequence>MENSMAAHNHHDLMNWKNGLLKGQSNKPSNKKIVVAIIIGLVLVGAYTLYS</sequence>
<name>A0P6W5_9PROT</name>
<proteinExistence type="predicted"/>
<feature type="transmembrane region" description="Helical" evidence="1">
    <location>
        <begin position="33"/>
        <end position="50"/>
    </location>
</feature>
<dbReference type="Proteomes" id="UP000054262">
    <property type="component" value="Unassembled WGS sequence"/>
</dbReference>
<organism evidence="2 3">
    <name type="scientific">Methylophilales bacterium HTCC2181</name>
    <dbReference type="NCBI Taxonomy" id="383631"/>
    <lineage>
        <taxon>Bacteria</taxon>
        <taxon>Pseudomonadati</taxon>
        <taxon>Pseudomonadota</taxon>
        <taxon>Betaproteobacteria</taxon>
        <taxon>Nitrosomonadales</taxon>
        <taxon>OM43 clade</taxon>
    </lineage>
</organism>
<keyword evidence="1" id="KW-0472">Membrane</keyword>
<evidence type="ECO:0000313" key="3">
    <source>
        <dbReference type="Proteomes" id="UP000054262"/>
    </source>
</evidence>
<gene>
    <name evidence="2" type="ORF">MB2181_04340</name>
</gene>